<feature type="compositionally biased region" description="Basic and acidic residues" evidence="5">
    <location>
        <begin position="256"/>
        <end position="278"/>
    </location>
</feature>
<dbReference type="Pfam" id="PF04434">
    <property type="entry name" value="SWIM"/>
    <property type="match status" value="1"/>
</dbReference>
<dbReference type="PANTHER" id="PTHR31973">
    <property type="entry name" value="POLYPROTEIN, PUTATIVE-RELATED"/>
    <property type="match status" value="1"/>
</dbReference>
<sequence>MFEKQGRMVRLPNNASTRQTHRPIGPILALSLDRSTPLELMLETYNRASLFFVSPLTRVGQPPLTSVPACCTPIGGVSIVSIDWNMGAKKLVIHHGGSWAANCYEGGMTKWVHVPIGLTYDDLVKLVEDVAKVDAHRSTLELCSLAFTTTGTARPRIENDKDVSCMMDEDKLLPEVYVTVSKKVASQCVQNGTILEEDDNLVHSTFLQQCNLPTPQPVYGGFLRQLAACGSIPMLDPIVCNDETIDDEENSESSDTDNRDDSSIPDIDRGSHGDEDCNHSVGSGAGSVGGYGCAGPSGFATFSGDSFREDGLGDGVDQSCENASPRAWIIPGSERYSFEPISTEESISDDGRLYKGKIFQCKKDLKRTLHMYALKEQFEVRIRRSSKTRYEAGCKDGECEFQLRAFKMQKGEYWVVRMFLKDHTCNIDGFHARLRQANSWTVGELLAPKLQVHGHSLKPKDIMVEMQVDHGLHLLYTKAWRAKDHAEASVFGPPEESFKLLPAYCHRLKEDGNKDGLVNLSEKTCSCTKFQVDKLPCRHALAAIRYAKKPFPDFCGDCYKTTSWLEAYSGNIFPVGHPSEWNIPQDMRSKVVHPPPFRAQAGRPKKKDLNLPGSMEMERPEIARFVKNLVTTDRIVRILNHVRLLNHVHLQHL</sequence>
<feature type="region of interest" description="Disordered" evidence="5">
    <location>
        <begin position="246"/>
        <end position="281"/>
    </location>
</feature>
<evidence type="ECO:0000259" key="6">
    <source>
        <dbReference type="PROSITE" id="PS50966"/>
    </source>
</evidence>
<feature type="domain" description="SWIM-type" evidence="6">
    <location>
        <begin position="516"/>
        <end position="548"/>
    </location>
</feature>
<dbReference type="InterPro" id="IPR007527">
    <property type="entry name" value="Znf_SWIM"/>
</dbReference>
<organism evidence="7 8">
    <name type="scientific">Dipteronia sinensis</name>
    <dbReference type="NCBI Taxonomy" id="43782"/>
    <lineage>
        <taxon>Eukaryota</taxon>
        <taxon>Viridiplantae</taxon>
        <taxon>Streptophyta</taxon>
        <taxon>Embryophyta</taxon>
        <taxon>Tracheophyta</taxon>
        <taxon>Spermatophyta</taxon>
        <taxon>Magnoliopsida</taxon>
        <taxon>eudicotyledons</taxon>
        <taxon>Gunneridae</taxon>
        <taxon>Pentapetalae</taxon>
        <taxon>rosids</taxon>
        <taxon>malvids</taxon>
        <taxon>Sapindales</taxon>
        <taxon>Sapindaceae</taxon>
        <taxon>Hippocastanoideae</taxon>
        <taxon>Acereae</taxon>
        <taxon>Dipteronia</taxon>
    </lineage>
</organism>
<evidence type="ECO:0000313" key="8">
    <source>
        <dbReference type="Proteomes" id="UP001281410"/>
    </source>
</evidence>
<evidence type="ECO:0000313" key="7">
    <source>
        <dbReference type="EMBL" id="KAK3224325.1"/>
    </source>
</evidence>
<dbReference type="GO" id="GO:0008270">
    <property type="term" value="F:zinc ion binding"/>
    <property type="evidence" value="ECO:0007669"/>
    <property type="project" value="UniProtKB-KW"/>
</dbReference>
<dbReference type="SMART" id="SM00575">
    <property type="entry name" value="ZnF_PMZ"/>
    <property type="match status" value="1"/>
</dbReference>
<reference evidence="7" key="1">
    <citation type="journal article" date="2023" name="Plant J.">
        <title>Genome sequences and population genomics provide insights into the demographic history, inbreeding, and mutation load of two 'living fossil' tree species of Dipteronia.</title>
        <authorList>
            <person name="Feng Y."/>
            <person name="Comes H.P."/>
            <person name="Chen J."/>
            <person name="Zhu S."/>
            <person name="Lu R."/>
            <person name="Zhang X."/>
            <person name="Li P."/>
            <person name="Qiu J."/>
            <person name="Olsen K.M."/>
            <person name="Qiu Y."/>
        </authorList>
    </citation>
    <scope>NUCLEOTIDE SEQUENCE</scope>
    <source>
        <strain evidence="7">NBL</strain>
    </source>
</reference>
<keyword evidence="1" id="KW-0479">Metal-binding</keyword>
<dbReference type="AlphaFoldDB" id="A0AAE0AV51"/>
<gene>
    <name evidence="7" type="ORF">Dsin_011350</name>
</gene>
<evidence type="ECO:0000256" key="1">
    <source>
        <dbReference type="ARBA" id="ARBA00022723"/>
    </source>
</evidence>
<dbReference type="InterPro" id="IPR004332">
    <property type="entry name" value="Transposase_MuDR"/>
</dbReference>
<keyword evidence="8" id="KW-1185">Reference proteome</keyword>
<keyword evidence="2 4" id="KW-0863">Zinc-finger</keyword>
<name>A0AAE0AV51_9ROSI</name>
<evidence type="ECO:0000256" key="2">
    <source>
        <dbReference type="ARBA" id="ARBA00022771"/>
    </source>
</evidence>
<evidence type="ECO:0000256" key="3">
    <source>
        <dbReference type="ARBA" id="ARBA00022833"/>
    </source>
</evidence>
<accession>A0AAE0AV51</accession>
<feature type="region of interest" description="Disordered" evidence="5">
    <location>
        <begin position="593"/>
        <end position="612"/>
    </location>
</feature>
<dbReference type="Pfam" id="PF03108">
    <property type="entry name" value="DBD_Tnp_Mut"/>
    <property type="match status" value="1"/>
</dbReference>
<keyword evidence="3" id="KW-0862">Zinc</keyword>
<comment type="caution">
    <text evidence="7">The sequence shown here is derived from an EMBL/GenBank/DDBJ whole genome shotgun (WGS) entry which is preliminary data.</text>
</comment>
<evidence type="ECO:0000256" key="4">
    <source>
        <dbReference type="PROSITE-ProRule" id="PRU00325"/>
    </source>
</evidence>
<evidence type="ECO:0000256" key="5">
    <source>
        <dbReference type="SAM" id="MobiDB-lite"/>
    </source>
</evidence>
<dbReference type="PROSITE" id="PS50966">
    <property type="entry name" value="ZF_SWIM"/>
    <property type="match status" value="1"/>
</dbReference>
<dbReference type="InterPro" id="IPR006564">
    <property type="entry name" value="Znf_PMZ"/>
</dbReference>
<feature type="compositionally biased region" description="Acidic residues" evidence="5">
    <location>
        <begin position="246"/>
        <end position="255"/>
    </location>
</feature>
<dbReference type="Proteomes" id="UP001281410">
    <property type="component" value="Unassembled WGS sequence"/>
</dbReference>
<protein>
    <recommendedName>
        <fullName evidence="6">SWIM-type domain-containing protein</fullName>
    </recommendedName>
</protein>
<proteinExistence type="predicted"/>
<dbReference type="PANTHER" id="PTHR31973:SF195">
    <property type="entry name" value="MUDR FAMILY TRANSPOSASE"/>
    <property type="match status" value="1"/>
</dbReference>
<dbReference type="EMBL" id="JANJYJ010000003">
    <property type="protein sequence ID" value="KAK3224325.1"/>
    <property type="molecule type" value="Genomic_DNA"/>
</dbReference>